<gene>
    <name evidence="1" type="ORF">ABB27_01970</name>
</gene>
<keyword evidence="2" id="KW-1185">Reference proteome</keyword>
<protein>
    <submittedName>
        <fullName evidence="1">Uncharacterized protein</fullName>
    </submittedName>
</protein>
<evidence type="ECO:0000313" key="2">
    <source>
        <dbReference type="Proteomes" id="UP000051863"/>
    </source>
</evidence>
<dbReference type="EMBL" id="LDJJ01000006">
    <property type="protein sequence ID" value="KRG72183.1"/>
    <property type="molecule type" value="Genomic_DNA"/>
</dbReference>
<proteinExistence type="predicted"/>
<comment type="caution">
    <text evidence="1">The sequence shown here is derived from an EMBL/GenBank/DDBJ whole genome shotgun (WGS) entry which is preliminary data.</text>
</comment>
<sequence length="73" mass="8002">MTESVSREKQQQLLVAMLQINLAGVNSAYEVAGNPELQHPSIARIKDRIAGLNADEIIAMGNRVSTFQAEVKH</sequence>
<organism evidence="1 2">
    <name type="scientific">Stenotrophomonas terrae</name>
    <dbReference type="NCBI Taxonomy" id="405446"/>
    <lineage>
        <taxon>Bacteria</taxon>
        <taxon>Pseudomonadati</taxon>
        <taxon>Pseudomonadota</taxon>
        <taxon>Gammaproteobacteria</taxon>
        <taxon>Lysobacterales</taxon>
        <taxon>Lysobacteraceae</taxon>
        <taxon>Stenotrophomonas</taxon>
    </lineage>
</organism>
<reference evidence="1 2" key="1">
    <citation type="submission" date="2015-05" db="EMBL/GenBank/DDBJ databases">
        <title>Genome sequencing and analysis of members of genus Stenotrophomonas.</title>
        <authorList>
            <person name="Patil P.P."/>
            <person name="Midha S."/>
            <person name="Patil P.B."/>
        </authorList>
    </citation>
    <scope>NUCLEOTIDE SEQUENCE [LARGE SCALE GENOMIC DNA]</scope>
    <source>
        <strain evidence="1 2">DSM 18941</strain>
    </source>
</reference>
<name>A0A0R0D1G0_9GAMM</name>
<evidence type="ECO:0000313" key="1">
    <source>
        <dbReference type="EMBL" id="KRG72183.1"/>
    </source>
</evidence>
<dbReference type="Proteomes" id="UP000051863">
    <property type="component" value="Unassembled WGS sequence"/>
</dbReference>
<dbReference type="AlphaFoldDB" id="A0A0R0D1G0"/>
<accession>A0A0R0D1G0</accession>
<dbReference type="PATRIC" id="fig|405446.3.peg.3025"/>